<evidence type="ECO:0000256" key="2">
    <source>
        <dbReference type="SAM" id="Phobius"/>
    </source>
</evidence>
<proteinExistence type="predicted"/>
<keyword evidence="2" id="KW-0472">Membrane</keyword>
<name>A0A0H3ZNA7_9VIBR</name>
<sequence length="90" mass="9437">MSLWDDLSNFGSGVLDSVGEGFDSLVKTATTAEQQTVNAGTTEQTVKQADDHGNKVTPLPQEKEDKTLLYAGLGVGAFLGVGLLIVLAKK</sequence>
<evidence type="ECO:0000313" key="3">
    <source>
        <dbReference type="EMBL" id="AKN37783.1"/>
    </source>
</evidence>
<feature type="transmembrane region" description="Helical" evidence="2">
    <location>
        <begin position="68"/>
        <end position="88"/>
    </location>
</feature>
<feature type="compositionally biased region" description="Polar residues" evidence="1">
    <location>
        <begin position="35"/>
        <end position="47"/>
    </location>
</feature>
<dbReference type="AlphaFoldDB" id="A0A0H3ZNA7"/>
<reference evidence="3" key="1">
    <citation type="journal article" date="2015" name="MBio">
        <title>Eco-Evolutionary Dynamics of Episomes among Ecologically Cohesive Bacterial Populations.</title>
        <authorList>
            <person name="Xue H."/>
            <person name="Cordero O.X."/>
            <person name="Camas F.M."/>
            <person name="Trimble W."/>
            <person name="Meyer F."/>
            <person name="Guglielmini J."/>
            <person name="Rocha E.P."/>
            <person name="Polz M.F."/>
        </authorList>
    </citation>
    <scope>NUCLEOTIDE SEQUENCE</scope>
    <source>
        <strain evidence="3">FF_482</strain>
    </source>
</reference>
<dbReference type="EMBL" id="KP795550">
    <property type="protein sequence ID" value="AKN37783.1"/>
    <property type="molecule type" value="Genomic_DNA"/>
</dbReference>
<keyword evidence="2" id="KW-1133">Transmembrane helix</keyword>
<feature type="region of interest" description="Disordered" evidence="1">
    <location>
        <begin position="35"/>
        <end position="59"/>
    </location>
</feature>
<accession>A0A0H3ZNA7</accession>
<keyword evidence="2" id="KW-0812">Transmembrane</keyword>
<evidence type="ECO:0000256" key="1">
    <source>
        <dbReference type="SAM" id="MobiDB-lite"/>
    </source>
</evidence>
<organism evidence="3">
    <name type="scientific">Vibrio sp. FF_482</name>
    <dbReference type="NCBI Taxonomy" id="1652836"/>
    <lineage>
        <taxon>Bacteria</taxon>
        <taxon>Pseudomonadati</taxon>
        <taxon>Pseudomonadota</taxon>
        <taxon>Gammaproteobacteria</taxon>
        <taxon>Vibrionales</taxon>
        <taxon>Vibrionaceae</taxon>
        <taxon>Vibrio</taxon>
    </lineage>
</organism>
<protein>
    <submittedName>
        <fullName evidence="3">Uncharacterized protein</fullName>
    </submittedName>
</protein>